<evidence type="ECO:0000256" key="1">
    <source>
        <dbReference type="ARBA" id="ARBA00023015"/>
    </source>
</evidence>
<dbReference type="CDD" id="cd06170">
    <property type="entry name" value="LuxR_C_like"/>
    <property type="match status" value="1"/>
</dbReference>
<dbReference type="PANTHER" id="PTHR44688:SF16">
    <property type="entry name" value="DNA-BINDING TRANSCRIPTIONAL ACTIVATOR DEVR_DOSR"/>
    <property type="match status" value="1"/>
</dbReference>
<dbReference type="PROSITE" id="PS00622">
    <property type="entry name" value="HTH_LUXR_1"/>
    <property type="match status" value="1"/>
</dbReference>
<feature type="domain" description="HTH luxR-type" evidence="4">
    <location>
        <begin position="474"/>
        <end position="539"/>
    </location>
</feature>
<dbReference type="Proteomes" id="UP000824151">
    <property type="component" value="Unassembled WGS sequence"/>
</dbReference>
<keyword evidence="1" id="KW-0805">Transcription regulation</keyword>
<reference evidence="5" key="2">
    <citation type="submission" date="2021-04" db="EMBL/GenBank/DDBJ databases">
        <authorList>
            <person name="Gilroy R."/>
        </authorList>
    </citation>
    <scope>NUCLEOTIDE SEQUENCE</scope>
    <source>
        <strain evidence="5">ChiHejej3B27-3195</strain>
    </source>
</reference>
<keyword evidence="2" id="KW-0238">DNA-binding</keyword>
<accession>A0A9D2A8Q3</accession>
<dbReference type="Gene3D" id="1.10.10.10">
    <property type="entry name" value="Winged helix-like DNA-binding domain superfamily/Winged helix DNA-binding domain"/>
    <property type="match status" value="1"/>
</dbReference>
<proteinExistence type="predicted"/>
<dbReference type="EMBL" id="DXGD01000478">
    <property type="protein sequence ID" value="HIX01013.1"/>
    <property type="molecule type" value="Genomic_DNA"/>
</dbReference>
<dbReference type="InterPro" id="IPR000792">
    <property type="entry name" value="Tscrpt_reg_LuxR_C"/>
</dbReference>
<keyword evidence="3" id="KW-0804">Transcription</keyword>
<sequence length="544" mass="59852">RRALEAHDAIQRGNFEAGLSLLSHTGYLHQASTITVLIYAEAVVQLARLLSLRGTYQRVATLVTEMSEILTSLSARVFAPGQNAGITTPGAATPDHVRGEFVSIRSLLSLWSILEDRTLRRAEADQRIDELVRNLEQFPETELARAEILTGKGSRRRISGDRVGSQESYLTSLENRQDRDPSVPAYAQLNLCLLYFDAAMWTEAHRCAMSAAASVLAVREEQLGAIAYSFSRLVPAARGRIEEVTWHEERLAAPAHHALPLGEGSRLLVQAWSAIAERDHRSVVNHLVKLSSVSTVWSQTVQMGALLGRAYFYSGRGSAIRGLRNDIEMLPVEDTLCQQYVVEHLKGLQDQADASPLSAMAHYVKALDIISSEPGFNRSDIPGDGGTLRIYRALLALDIGYLVATHRGALEEYQGTAQGLLAWAASTFEACESEGLFQQADHLFIALQHNETPQHAVELGDDLMSLPTDVSSEARYALASLTGREREISLLVGQGLTNKQVAERLVISVRTVEYHVANVLGKLQLSSRHDLRRLLLEDAEPSSH</sequence>
<evidence type="ECO:0000256" key="3">
    <source>
        <dbReference type="ARBA" id="ARBA00023163"/>
    </source>
</evidence>
<evidence type="ECO:0000256" key="2">
    <source>
        <dbReference type="ARBA" id="ARBA00023125"/>
    </source>
</evidence>
<dbReference type="GO" id="GO:0003677">
    <property type="term" value="F:DNA binding"/>
    <property type="evidence" value="ECO:0007669"/>
    <property type="project" value="UniProtKB-KW"/>
</dbReference>
<dbReference type="GO" id="GO:0006355">
    <property type="term" value="P:regulation of DNA-templated transcription"/>
    <property type="evidence" value="ECO:0007669"/>
    <property type="project" value="InterPro"/>
</dbReference>
<comment type="caution">
    <text evidence="5">The sequence shown here is derived from an EMBL/GenBank/DDBJ whole genome shotgun (WGS) entry which is preliminary data.</text>
</comment>
<dbReference type="AlphaFoldDB" id="A0A9D2A8Q3"/>
<feature type="non-terminal residue" evidence="5">
    <location>
        <position position="1"/>
    </location>
</feature>
<gene>
    <name evidence="5" type="ORF">H9871_12820</name>
</gene>
<evidence type="ECO:0000259" key="4">
    <source>
        <dbReference type="PROSITE" id="PS50043"/>
    </source>
</evidence>
<evidence type="ECO:0000313" key="6">
    <source>
        <dbReference type="Proteomes" id="UP000824151"/>
    </source>
</evidence>
<evidence type="ECO:0000313" key="5">
    <source>
        <dbReference type="EMBL" id="HIX01013.1"/>
    </source>
</evidence>
<dbReference type="PROSITE" id="PS50043">
    <property type="entry name" value="HTH_LUXR_2"/>
    <property type="match status" value="1"/>
</dbReference>
<dbReference type="PANTHER" id="PTHR44688">
    <property type="entry name" value="DNA-BINDING TRANSCRIPTIONAL ACTIVATOR DEVR_DOSR"/>
    <property type="match status" value="1"/>
</dbReference>
<name>A0A9D2A8Q3_9MICC</name>
<dbReference type="Pfam" id="PF00196">
    <property type="entry name" value="GerE"/>
    <property type="match status" value="1"/>
</dbReference>
<protein>
    <submittedName>
        <fullName evidence="5">Helix-turn-helix transcriptional regulator</fullName>
    </submittedName>
</protein>
<reference evidence="5" key="1">
    <citation type="journal article" date="2021" name="PeerJ">
        <title>Extensive microbial diversity within the chicken gut microbiome revealed by metagenomics and culture.</title>
        <authorList>
            <person name="Gilroy R."/>
            <person name="Ravi A."/>
            <person name="Getino M."/>
            <person name="Pursley I."/>
            <person name="Horton D.L."/>
            <person name="Alikhan N.F."/>
            <person name="Baker D."/>
            <person name="Gharbi K."/>
            <person name="Hall N."/>
            <person name="Watson M."/>
            <person name="Adriaenssens E.M."/>
            <person name="Foster-Nyarko E."/>
            <person name="Jarju S."/>
            <person name="Secka A."/>
            <person name="Antonio M."/>
            <person name="Oren A."/>
            <person name="Chaudhuri R.R."/>
            <person name="La Ragione R."/>
            <person name="Hildebrand F."/>
            <person name="Pallen M.J."/>
        </authorList>
    </citation>
    <scope>NUCLEOTIDE SEQUENCE</scope>
    <source>
        <strain evidence="5">ChiHejej3B27-3195</strain>
    </source>
</reference>
<organism evidence="5 6">
    <name type="scientific">Candidatus Nesterenkonia stercoripullorum</name>
    <dbReference type="NCBI Taxonomy" id="2838701"/>
    <lineage>
        <taxon>Bacteria</taxon>
        <taxon>Bacillati</taxon>
        <taxon>Actinomycetota</taxon>
        <taxon>Actinomycetes</taxon>
        <taxon>Micrococcales</taxon>
        <taxon>Micrococcaceae</taxon>
        <taxon>Nesterenkonia</taxon>
    </lineage>
</organism>
<dbReference type="SUPFAM" id="SSF46894">
    <property type="entry name" value="C-terminal effector domain of the bipartite response regulators"/>
    <property type="match status" value="1"/>
</dbReference>
<dbReference type="InterPro" id="IPR016032">
    <property type="entry name" value="Sig_transdc_resp-reg_C-effctor"/>
</dbReference>
<dbReference type="InterPro" id="IPR036388">
    <property type="entry name" value="WH-like_DNA-bd_sf"/>
</dbReference>
<dbReference type="PRINTS" id="PR00038">
    <property type="entry name" value="HTHLUXR"/>
</dbReference>
<dbReference type="SMART" id="SM00421">
    <property type="entry name" value="HTH_LUXR"/>
    <property type="match status" value="1"/>
</dbReference>